<dbReference type="EMBL" id="PGOL01000658">
    <property type="protein sequence ID" value="PKI66687.1"/>
    <property type="molecule type" value="Genomic_DNA"/>
</dbReference>
<dbReference type="STRING" id="22663.A0A2I0KDT8"/>
<evidence type="ECO:0000313" key="3">
    <source>
        <dbReference type="EMBL" id="PKI66687.1"/>
    </source>
</evidence>
<dbReference type="InterPro" id="IPR029058">
    <property type="entry name" value="AB_hydrolase_fold"/>
</dbReference>
<keyword evidence="4" id="KW-1185">Reference proteome</keyword>
<proteinExistence type="inferred from homology"/>
<dbReference type="GeneID" id="116201838"/>
<organism evidence="3 4">
    <name type="scientific">Punica granatum</name>
    <name type="common">Pomegranate</name>
    <dbReference type="NCBI Taxonomy" id="22663"/>
    <lineage>
        <taxon>Eukaryota</taxon>
        <taxon>Viridiplantae</taxon>
        <taxon>Streptophyta</taxon>
        <taxon>Embryophyta</taxon>
        <taxon>Tracheophyta</taxon>
        <taxon>Spermatophyta</taxon>
        <taxon>Magnoliopsida</taxon>
        <taxon>eudicotyledons</taxon>
        <taxon>Gunneridae</taxon>
        <taxon>Pentapetalae</taxon>
        <taxon>rosids</taxon>
        <taxon>malvids</taxon>
        <taxon>Myrtales</taxon>
        <taxon>Lythraceae</taxon>
        <taxon>Punica</taxon>
    </lineage>
</organism>
<evidence type="ECO:0000313" key="4">
    <source>
        <dbReference type="Proteomes" id="UP000233551"/>
    </source>
</evidence>
<evidence type="ECO:0000256" key="2">
    <source>
        <dbReference type="ARBA" id="ARBA00022801"/>
    </source>
</evidence>
<dbReference type="AlphaFoldDB" id="A0A2I0KDT8"/>
<dbReference type="SUPFAM" id="SSF53474">
    <property type="entry name" value="alpha/beta-Hydrolases"/>
    <property type="match status" value="1"/>
</dbReference>
<reference evidence="3 4" key="1">
    <citation type="submission" date="2017-11" db="EMBL/GenBank/DDBJ databases">
        <title>De-novo sequencing of pomegranate (Punica granatum L.) genome.</title>
        <authorList>
            <person name="Akparov Z."/>
            <person name="Amiraslanov A."/>
            <person name="Hajiyeva S."/>
            <person name="Abbasov M."/>
            <person name="Kaur K."/>
            <person name="Hamwieh A."/>
            <person name="Solovyev V."/>
            <person name="Salamov A."/>
            <person name="Braich B."/>
            <person name="Kosarev P."/>
            <person name="Mahmoud A."/>
            <person name="Hajiyev E."/>
            <person name="Babayeva S."/>
            <person name="Izzatullayeva V."/>
            <person name="Mammadov A."/>
            <person name="Mammadov A."/>
            <person name="Sharifova S."/>
            <person name="Ojaghi J."/>
            <person name="Eynullazada K."/>
            <person name="Bayramov B."/>
            <person name="Abdulazimova A."/>
            <person name="Shahmuradov I."/>
        </authorList>
    </citation>
    <scope>NUCLEOTIDE SEQUENCE [LARGE SCALE GENOMIC DNA]</scope>
    <source>
        <strain evidence="4">cv. AG2017</strain>
        <tissue evidence="3">Leaf</tissue>
    </source>
</reference>
<accession>A0A2I0KDT8</accession>
<dbReference type="OrthoDB" id="408373at2759"/>
<dbReference type="InterPro" id="IPR000073">
    <property type="entry name" value="AB_hydrolase_1"/>
</dbReference>
<dbReference type="FunFam" id="3.40.50.1820:FF:000042">
    <property type="entry name" value="probable strigolactone esterase DAD2"/>
    <property type="match status" value="1"/>
</dbReference>
<dbReference type="Pfam" id="PF12697">
    <property type="entry name" value="Abhydrolase_6"/>
    <property type="match status" value="1"/>
</dbReference>
<name>A0A2I0KDT8_PUNGR</name>
<dbReference type="PANTHER" id="PTHR43039">
    <property type="entry name" value="ESTERASE-RELATED"/>
    <property type="match status" value="1"/>
</dbReference>
<evidence type="ECO:0000256" key="1">
    <source>
        <dbReference type="ARBA" id="ARBA00008645"/>
    </source>
</evidence>
<dbReference type="Gene3D" id="3.40.50.1820">
    <property type="entry name" value="alpha/beta hydrolase"/>
    <property type="match status" value="1"/>
</dbReference>
<keyword evidence="2" id="KW-0378">Hydrolase</keyword>
<comment type="similarity">
    <text evidence="1">Belongs to the AB hydrolase superfamily.</text>
</comment>
<gene>
    <name evidence="3" type="ORF">CRG98_012882</name>
</gene>
<protein>
    <submittedName>
        <fullName evidence="3">Uncharacterized protein</fullName>
    </submittedName>
</protein>
<comment type="caution">
    <text evidence="3">The sequence shown here is derived from an EMBL/GenBank/DDBJ whole genome shotgun (WGS) entry which is preliminary data.</text>
</comment>
<dbReference type="GO" id="GO:0016787">
    <property type="term" value="F:hydrolase activity"/>
    <property type="evidence" value="ECO:0007669"/>
    <property type="project" value="UniProtKB-KW"/>
</dbReference>
<sequence>MVVRNKPLAASMNVKVLGSGPNTVVLAHGFGTDQSVWDKIVPFLIQSTNHQVLLFDWAFSGTVEDPDLYDPARHASYDGFATDLVALLDEMKVKSVVFVGHSMSGMIGCLASIKRPELFQKLVLLCASPRYVNTDDYEGGFDASDVEQIISSIESDYTAWALAFPSLNADPNNPASVDKLQKCLLRMRPEVALPLAKTVFYSDYRDILGKVSVPCHIMNTTKDIVVPNSVALYMQRQIGAGKSTMDMIEIDGHFPQMTAPVQFIGMLGSLLGISTTAMAGTMAPGTRCALAL</sequence>
<dbReference type="Proteomes" id="UP000233551">
    <property type="component" value="Unassembled WGS sequence"/>
</dbReference>